<dbReference type="AlphaFoldDB" id="N6VYD9"/>
<dbReference type="OrthoDB" id="6387823at2"/>
<evidence type="ECO:0000256" key="1">
    <source>
        <dbReference type="SAM" id="SignalP"/>
    </source>
</evidence>
<dbReference type="PATRIC" id="fig|626887.3.peg.1573"/>
<comment type="caution">
    <text evidence="2">The sequence shown here is derived from an EMBL/GenBank/DDBJ whole genome shotgun (WGS) entry which is preliminary data.</text>
</comment>
<reference evidence="2 3" key="1">
    <citation type="journal article" date="2013" name="Genome Announc.">
        <title>Genome Sequence of the Polycyclic Aromatic Hydrocarbon-Degrading Bacterium Strain Marinobacter nanhaiticus D15-8WT.</title>
        <authorList>
            <person name="Cui Z."/>
            <person name="Gao W."/>
            <person name="Li Q."/>
            <person name="Xu G."/>
            <person name="Zheng L."/>
        </authorList>
    </citation>
    <scope>NUCLEOTIDE SEQUENCE [LARGE SCALE GENOMIC DNA]</scope>
    <source>
        <strain evidence="2 3">D15-8W</strain>
    </source>
</reference>
<evidence type="ECO:0008006" key="4">
    <source>
        <dbReference type="Google" id="ProtNLM"/>
    </source>
</evidence>
<dbReference type="RefSeq" id="WP_040882321.1">
    <property type="nucleotide sequence ID" value="NZ_AP028878.1"/>
</dbReference>
<evidence type="ECO:0000313" key="2">
    <source>
        <dbReference type="EMBL" id="ENO15255.2"/>
    </source>
</evidence>
<keyword evidence="3" id="KW-1185">Reference proteome</keyword>
<protein>
    <recommendedName>
        <fullName evidence="4">Entry exclusion lipoprotein TrbK</fullName>
    </recommendedName>
</protein>
<gene>
    <name evidence="2" type="ORF">J057_07891</name>
</gene>
<proteinExistence type="predicted"/>
<organism evidence="2 3">
    <name type="scientific">Marinobacter nanhaiticus D15-8W</name>
    <dbReference type="NCBI Taxonomy" id="626887"/>
    <lineage>
        <taxon>Bacteria</taxon>
        <taxon>Pseudomonadati</taxon>
        <taxon>Pseudomonadota</taxon>
        <taxon>Gammaproteobacteria</taxon>
        <taxon>Pseudomonadales</taxon>
        <taxon>Marinobacteraceae</taxon>
        <taxon>Marinobacter</taxon>
    </lineage>
</organism>
<keyword evidence="1" id="KW-0732">Signal</keyword>
<dbReference type="PROSITE" id="PS51257">
    <property type="entry name" value="PROKAR_LIPOPROTEIN"/>
    <property type="match status" value="1"/>
</dbReference>
<dbReference type="Proteomes" id="UP000013165">
    <property type="component" value="Unassembled WGS sequence"/>
</dbReference>
<dbReference type="HOGENOM" id="CLU_195979_1_0_6"/>
<dbReference type="eggNOG" id="ENOG5031QES">
    <property type="taxonomic scope" value="Bacteria"/>
</dbReference>
<dbReference type="EMBL" id="APLQ01000011">
    <property type="protein sequence ID" value="ENO15255.2"/>
    <property type="molecule type" value="Genomic_DNA"/>
</dbReference>
<feature type="chain" id="PRO_5016814387" description="Entry exclusion lipoprotein TrbK" evidence="1">
    <location>
        <begin position="21"/>
        <end position="69"/>
    </location>
</feature>
<name>N6VYD9_9GAMM</name>
<sequence length="69" mass="7952">MKLLCVLLSLVVLVGCSNRAVYDNIQLNQRNECFKLPPSQRSDCLDSIDKSYDEYRKEREEIVDDEVAA</sequence>
<evidence type="ECO:0000313" key="3">
    <source>
        <dbReference type="Proteomes" id="UP000013165"/>
    </source>
</evidence>
<feature type="signal peptide" evidence="1">
    <location>
        <begin position="1"/>
        <end position="20"/>
    </location>
</feature>
<accession>N6VYD9</accession>